<comment type="caution">
    <text evidence="2">The sequence shown here is derived from an EMBL/GenBank/DDBJ whole genome shotgun (WGS) entry which is preliminary data.</text>
</comment>
<sequence>MADNINNTTGGGGSNAGLAFIVGGIVVVLAVIAYFVFARGGAPETKKVDVDVNLPEVSAPAVPGTGG</sequence>
<dbReference type="EMBL" id="JAATJM010000002">
    <property type="protein sequence ID" value="NJC41901.1"/>
    <property type="molecule type" value="Genomic_DNA"/>
</dbReference>
<organism evidence="2 3">
    <name type="scientific">Brevundimonas alba</name>
    <dbReference type="NCBI Taxonomy" id="74314"/>
    <lineage>
        <taxon>Bacteria</taxon>
        <taxon>Pseudomonadati</taxon>
        <taxon>Pseudomonadota</taxon>
        <taxon>Alphaproteobacteria</taxon>
        <taxon>Caulobacterales</taxon>
        <taxon>Caulobacteraceae</taxon>
        <taxon>Brevundimonas</taxon>
    </lineage>
</organism>
<keyword evidence="1" id="KW-0812">Transmembrane</keyword>
<reference evidence="2 3" key="1">
    <citation type="submission" date="2020-03" db="EMBL/GenBank/DDBJ databases">
        <title>Genomic Encyclopedia of Type Strains, Phase IV (KMG-IV): sequencing the most valuable type-strain genomes for metagenomic binning, comparative biology and taxonomic classification.</title>
        <authorList>
            <person name="Goeker M."/>
        </authorList>
    </citation>
    <scope>NUCLEOTIDE SEQUENCE [LARGE SCALE GENOMIC DNA]</scope>
    <source>
        <strain evidence="2 3">DSM 4736</strain>
    </source>
</reference>
<dbReference type="AlphaFoldDB" id="A0A7X6BPV5"/>
<keyword evidence="1" id="KW-1133">Transmembrane helix</keyword>
<evidence type="ECO:0000313" key="3">
    <source>
        <dbReference type="Proteomes" id="UP000587415"/>
    </source>
</evidence>
<protein>
    <submittedName>
        <fullName evidence="2">Uncharacterized protein</fullName>
    </submittedName>
</protein>
<gene>
    <name evidence="2" type="ORF">GGQ87_002196</name>
</gene>
<evidence type="ECO:0000313" key="2">
    <source>
        <dbReference type="EMBL" id="NJC41901.1"/>
    </source>
</evidence>
<name>A0A7X6BPV5_9CAUL</name>
<dbReference type="Proteomes" id="UP000587415">
    <property type="component" value="Unassembled WGS sequence"/>
</dbReference>
<proteinExistence type="predicted"/>
<evidence type="ECO:0000256" key="1">
    <source>
        <dbReference type="SAM" id="Phobius"/>
    </source>
</evidence>
<accession>A0A7X6BPV5</accession>
<feature type="transmembrane region" description="Helical" evidence="1">
    <location>
        <begin position="16"/>
        <end position="37"/>
    </location>
</feature>
<dbReference type="RefSeq" id="WP_168047726.1">
    <property type="nucleotide sequence ID" value="NZ_JAATJM010000002.1"/>
</dbReference>
<keyword evidence="3" id="KW-1185">Reference proteome</keyword>
<keyword evidence="1" id="KW-0472">Membrane</keyword>